<protein>
    <submittedName>
        <fullName evidence="1">Uncharacterized protein</fullName>
    </submittedName>
</protein>
<proteinExistence type="predicted"/>
<evidence type="ECO:0000313" key="2">
    <source>
        <dbReference type="Proteomes" id="UP000814033"/>
    </source>
</evidence>
<comment type="caution">
    <text evidence="1">The sequence shown here is derived from an EMBL/GenBank/DDBJ whole genome shotgun (WGS) entry which is preliminary data.</text>
</comment>
<accession>A0ACB8RHP0</accession>
<reference evidence="1" key="2">
    <citation type="journal article" date="2022" name="New Phytol.">
        <title>Evolutionary transition to the ectomycorrhizal habit in the genomes of a hyperdiverse lineage of mushroom-forming fungi.</title>
        <authorList>
            <person name="Looney B."/>
            <person name="Miyauchi S."/>
            <person name="Morin E."/>
            <person name="Drula E."/>
            <person name="Courty P.E."/>
            <person name="Kohler A."/>
            <person name="Kuo A."/>
            <person name="LaButti K."/>
            <person name="Pangilinan J."/>
            <person name="Lipzen A."/>
            <person name="Riley R."/>
            <person name="Andreopoulos W."/>
            <person name="He G."/>
            <person name="Johnson J."/>
            <person name="Nolan M."/>
            <person name="Tritt A."/>
            <person name="Barry K.W."/>
            <person name="Grigoriev I.V."/>
            <person name="Nagy L.G."/>
            <person name="Hibbett D."/>
            <person name="Henrissat B."/>
            <person name="Matheny P.B."/>
            <person name="Labbe J."/>
            <person name="Martin F.M."/>
        </authorList>
    </citation>
    <scope>NUCLEOTIDE SEQUENCE</scope>
    <source>
        <strain evidence="1">FP105234-sp</strain>
    </source>
</reference>
<name>A0ACB8RHP0_9AGAM</name>
<evidence type="ECO:0000313" key="1">
    <source>
        <dbReference type="EMBL" id="KAI0043749.1"/>
    </source>
</evidence>
<organism evidence="1 2">
    <name type="scientific">Auriscalpium vulgare</name>
    <dbReference type="NCBI Taxonomy" id="40419"/>
    <lineage>
        <taxon>Eukaryota</taxon>
        <taxon>Fungi</taxon>
        <taxon>Dikarya</taxon>
        <taxon>Basidiomycota</taxon>
        <taxon>Agaricomycotina</taxon>
        <taxon>Agaricomycetes</taxon>
        <taxon>Russulales</taxon>
        <taxon>Auriscalpiaceae</taxon>
        <taxon>Auriscalpium</taxon>
    </lineage>
</organism>
<dbReference type="EMBL" id="MU276005">
    <property type="protein sequence ID" value="KAI0043749.1"/>
    <property type="molecule type" value="Genomic_DNA"/>
</dbReference>
<sequence length="222" mass="24448">MQSALLRLRSLVPKFRSQDVLPANELKKAFFEATPGWWARFTWGFIAADLLVTSSMTEVTWSKWTRPPSDDEKARGETAAVLRPAWQRAGLAGVHLVFGVGLAAALLIGRSRVVRRLHVHRVPSGAAPAQLFIQGVHNRDAHGTLVPFKHTHISPGRDDSEVILRVDGVRGHWWVALSRARVNGVKVGKLQAREALMSRWGVRKGPSLESGAWVGGPVVKNI</sequence>
<gene>
    <name evidence="1" type="ORF">FA95DRAFT_1609099</name>
</gene>
<reference evidence="1" key="1">
    <citation type="submission" date="2021-02" db="EMBL/GenBank/DDBJ databases">
        <authorList>
            <consortium name="DOE Joint Genome Institute"/>
            <person name="Ahrendt S."/>
            <person name="Looney B.P."/>
            <person name="Miyauchi S."/>
            <person name="Morin E."/>
            <person name="Drula E."/>
            <person name="Courty P.E."/>
            <person name="Chicoki N."/>
            <person name="Fauchery L."/>
            <person name="Kohler A."/>
            <person name="Kuo A."/>
            <person name="Labutti K."/>
            <person name="Pangilinan J."/>
            <person name="Lipzen A."/>
            <person name="Riley R."/>
            <person name="Andreopoulos W."/>
            <person name="He G."/>
            <person name="Johnson J."/>
            <person name="Barry K.W."/>
            <person name="Grigoriev I.V."/>
            <person name="Nagy L."/>
            <person name="Hibbett D."/>
            <person name="Henrissat B."/>
            <person name="Matheny P.B."/>
            <person name="Labbe J."/>
            <person name="Martin F."/>
        </authorList>
    </citation>
    <scope>NUCLEOTIDE SEQUENCE</scope>
    <source>
        <strain evidence="1">FP105234-sp</strain>
    </source>
</reference>
<keyword evidence="2" id="KW-1185">Reference proteome</keyword>
<dbReference type="Proteomes" id="UP000814033">
    <property type="component" value="Unassembled WGS sequence"/>
</dbReference>